<feature type="coiled-coil region" evidence="16">
    <location>
        <begin position="635"/>
        <end position="662"/>
    </location>
</feature>
<dbReference type="GO" id="GO:0005524">
    <property type="term" value="F:ATP binding"/>
    <property type="evidence" value="ECO:0007669"/>
    <property type="project" value="UniProtKB-KW"/>
</dbReference>
<dbReference type="Pfam" id="PF00072">
    <property type="entry name" value="Response_reg"/>
    <property type="match status" value="1"/>
</dbReference>
<dbReference type="EC" id="2.7.13.3" evidence="3"/>
<dbReference type="SUPFAM" id="SSF52172">
    <property type="entry name" value="CheY-like"/>
    <property type="match status" value="1"/>
</dbReference>
<dbReference type="SUPFAM" id="SSF55785">
    <property type="entry name" value="PYP-like sensor domain (PAS domain)"/>
    <property type="match status" value="2"/>
</dbReference>
<dbReference type="Gene3D" id="3.30.450.20">
    <property type="entry name" value="PAS domain"/>
    <property type="match status" value="4"/>
</dbReference>
<dbReference type="GO" id="GO:0005886">
    <property type="term" value="C:plasma membrane"/>
    <property type="evidence" value="ECO:0007669"/>
    <property type="project" value="UniProtKB-SubCell"/>
</dbReference>
<dbReference type="InterPro" id="IPR035965">
    <property type="entry name" value="PAS-like_dom_sf"/>
</dbReference>
<gene>
    <name evidence="22" type="ORF">VT98_10461</name>
</gene>
<dbReference type="SMART" id="SM00448">
    <property type="entry name" value="REC"/>
    <property type="match status" value="1"/>
</dbReference>
<dbReference type="Pfam" id="PF02518">
    <property type="entry name" value="HATPase_c"/>
    <property type="match status" value="1"/>
</dbReference>
<dbReference type="InterPro" id="IPR029151">
    <property type="entry name" value="Sensor-like_sf"/>
</dbReference>
<feature type="domain" description="Response regulatory" evidence="19">
    <location>
        <begin position="913"/>
        <end position="1029"/>
    </location>
</feature>
<evidence type="ECO:0000259" key="21">
    <source>
        <dbReference type="PROSITE" id="PS50113"/>
    </source>
</evidence>
<dbReference type="InterPro" id="IPR036097">
    <property type="entry name" value="HisK_dim/P_sf"/>
</dbReference>
<dbReference type="Pfam" id="PF00512">
    <property type="entry name" value="HisKA"/>
    <property type="match status" value="1"/>
</dbReference>
<dbReference type="SMART" id="SM00086">
    <property type="entry name" value="PAC"/>
    <property type="match status" value="2"/>
</dbReference>
<evidence type="ECO:0000256" key="5">
    <source>
        <dbReference type="ARBA" id="ARBA00022553"/>
    </source>
</evidence>
<dbReference type="Proteomes" id="UP000288086">
    <property type="component" value="Unassembled WGS sequence"/>
</dbReference>
<dbReference type="Gene3D" id="1.10.287.130">
    <property type="match status" value="1"/>
</dbReference>
<evidence type="ECO:0000256" key="12">
    <source>
        <dbReference type="ARBA" id="ARBA00023012"/>
    </source>
</evidence>
<evidence type="ECO:0000259" key="19">
    <source>
        <dbReference type="PROSITE" id="PS50110"/>
    </source>
</evidence>
<dbReference type="InterPro" id="IPR001610">
    <property type="entry name" value="PAC"/>
</dbReference>
<keyword evidence="10" id="KW-0067">ATP-binding</keyword>
<evidence type="ECO:0000256" key="4">
    <source>
        <dbReference type="ARBA" id="ARBA00022475"/>
    </source>
</evidence>
<dbReference type="FunFam" id="1.10.287.130:FF:000002">
    <property type="entry name" value="Two-component osmosensing histidine kinase"/>
    <property type="match status" value="1"/>
</dbReference>
<proteinExistence type="predicted"/>
<dbReference type="EMBL" id="MTKP01000046">
    <property type="protein sequence ID" value="RWX49470.1"/>
    <property type="molecule type" value="Genomic_DNA"/>
</dbReference>
<sequence length="1036" mass="117494">MQKRHQKTEKKRTALLLKRILPLAILLLTGAFFYGDLAKTNKINQLVSQDTLYMGQGAGTLSYNLKKITRDLLYLAGQNSLIDQITHPDQENLEQLAQNFINFSRIKGYYDQIRWIDETGMERIRVDYASNGPKATPPDRLQNKSGRYYVKETLKLSPGGIFISPLDLNIERGQVEYPFKPTIRIATPLTDRSGKQRGILIINYAARNMLDNFLAATFKIRDHVSILNQEGYWLVSPNAADEWCFMFNLKNTTLESRFPKIWKKIKGAEKGTLLNNDDGLWIWSTVHPLDGIQTGGASRLHHTPDNYLWKVTSHISKQELSDIIFTIRLKVISVTFLLFLLTGSISCKQARIEQRLREDNSALEREALERTALLNDKFIDLQKVNSDLEITQSRSAAIISSLSRVGEGLIIIDSTQKVHYMNQVMIDWFGDMTGKNCSFLTDDQQSPWDCVYVKDAIEQEKSVCFLPSSGTERIFEITSTKFTESDTGPAILQVVHDITDQKKKEMLLQENQEKYRRLVENIGDKFVVFSQNPDTELWTYASDSVCSIFGYREEERNKGDIAWSKVIDWLPDSLEQRRFHISRIKEGKSHFIQHDMQFRHPDGELRTIRVSSHPVHNEDGKLLAINGILEDITEYEYITEKLAEAQQRAEAANEAKSEFLANMSHEIRTPMNAILGMSSLALETDLNAEQKNYIEKVYTSAESLLGIINDILDFSKIEAGKLEIETVSFRLEKVFENFINTIELKASVKGLDLGIDISPEVPERLKGDPLRLGQILINLGNNAVKFTSRGSVKISVEPLREQDEIVLLEFCVADTGIGMNPQQQSKLFKSFSQADSSTTRKFGGTGLGLSISKKLVEMMGGTIWFESAIDRGSRFYFTLPFVACRAEREEKNTQKKNNAKGSQEDFLHLKGTKVLLVEDNELNQELAKLLLARKGILVTVANNGAEALETLQTSIFDCVLMDIQMPVMDGYTACRAIRKLPQYKDLPVIALTANVLSTDQEKSKEAGMNAHIGKPFNEKEMFTVISRHINKQENEG</sequence>
<dbReference type="PRINTS" id="PR00344">
    <property type="entry name" value="BCTRLSENSOR"/>
</dbReference>
<dbReference type="InterPro" id="IPR000014">
    <property type="entry name" value="PAS"/>
</dbReference>
<evidence type="ECO:0000256" key="17">
    <source>
        <dbReference type="SAM" id="Phobius"/>
    </source>
</evidence>
<keyword evidence="5 15" id="KW-0597">Phosphoprotein</keyword>
<dbReference type="Gene3D" id="3.40.50.2300">
    <property type="match status" value="1"/>
</dbReference>
<dbReference type="InterPro" id="IPR005467">
    <property type="entry name" value="His_kinase_dom"/>
</dbReference>
<reference evidence="22 23" key="1">
    <citation type="submission" date="2017-01" db="EMBL/GenBank/DDBJ databases">
        <title>The cable genome- insights into the physiology and evolution of filamentous bacteria capable of sulfide oxidation via long distance electron transfer.</title>
        <authorList>
            <person name="Schreiber L."/>
            <person name="Bjerg J.T."/>
            <person name="Boggild A."/>
            <person name="Van De Vossenberg J."/>
            <person name="Meysman F."/>
            <person name="Nielsen L.P."/>
            <person name="Schramm A."/>
            <person name="Kjeldsen K.U."/>
        </authorList>
    </citation>
    <scope>NUCLEOTIDE SEQUENCE [LARGE SCALE GENOMIC DNA]</scope>
    <source>
        <strain evidence="22">A1</strain>
    </source>
</reference>
<dbReference type="SUPFAM" id="SSF55874">
    <property type="entry name" value="ATPase domain of HSP90 chaperone/DNA topoisomerase II/histidine kinase"/>
    <property type="match status" value="1"/>
</dbReference>
<feature type="domain" description="PAS" evidence="20">
    <location>
        <begin position="511"/>
        <end position="555"/>
    </location>
</feature>
<evidence type="ECO:0000256" key="7">
    <source>
        <dbReference type="ARBA" id="ARBA00022692"/>
    </source>
</evidence>
<feature type="domain" description="PAC" evidence="21">
    <location>
        <begin position="592"/>
        <end position="644"/>
    </location>
</feature>
<dbReference type="InterPro" id="IPR001789">
    <property type="entry name" value="Sig_transdc_resp-reg_receiver"/>
</dbReference>
<protein>
    <recommendedName>
        <fullName evidence="14">Sensory/regulatory protein RpfC</fullName>
        <ecNumber evidence="3">2.7.13.3</ecNumber>
    </recommendedName>
</protein>
<keyword evidence="7 17" id="KW-0812">Transmembrane</keyword>
<dbReference type="SUPFAM" id="SSF47384">
    <property type="entry name" value="Homodimeric domain of signal transducing histidine kinase"/>
    <property type="match status" value="1"/>
</dbReference>
<comment type="catalytic activity">
    <reaction evidence="1">
        <text>ATP + protein L-histidine = ADP + protein N-phospho-L-histidine.</text>
        <dbReference type="EC" id="2.7.13.3"/>
    </reaction>
</comment>
<evidence type="ECO:0000256" key="3">
    <source>
        <dbReference type="ARBA" id="ARBA00012438"/>
    </source>
</evidence>
<dbReference type="SMART" id="SM00388">
    <property type="entry name" value="HisKA"/>
    <property type="match status" value="1"/>
</dbReference>
<evidence type="ECO:0000256" key="10">
    <source>
        <dbReference type="ARBA" id="ARBA00022840"/>
    </source>
</evidence>
<evidence type="ECO:0000256" key="15">
    <source>
        <dbReference type="PROSITE-ProRule" id="PRU00169"/>
    </source>
</evidence>
<name>A0A3S3RW44_9BACT</name>
<keyword evidence="12" id="KW-0902">Two-component regulatory system</keyword>
<dbReference type="CDD" id="cd00082">
    <property type="entry name" value="HisKA"/>
    <property type="match status" value="1"/>
</dbReference>
<keyword evidence="16" id="KW-0175">Coiled coil</keyword>
<dbReference type="Pfam" id="PF21623">
    <property type="entry name" value="HK_sensor_dom_bact"/>
    <property type="match status" value="1"/>
</dbReference>
<evidence type="ECO:0000256" key="9">
    <source>
        <dbReference type="ARBA" id="ARBA00022777"/>
    </source>
</evidence>
<dbReference type="InterPro" id="IPR011006">
    <property type="entry name" value="CheY-like_superfamily"/>
</dbReference>
<dbReference type="InterPro" id="IPR004358">
    <property type="entry name" value="Sig_transdc_His_kin-like_C"/>
</dbReference>
<comment type="subcellular location">
    <subcellularLocation>
        <location evidence="2">Cell membrane</location>
        <topology evidence="2">Multi-pass membrane protein</topology>
    </subcellularLocation>
</comment>
<evidence type="ECO:0000256" key="11">
    <source>
        <dbReference type="ARBA" id="ARBA00022989"/>
    </source>
</evidence>
<dbReference type="InterPro" id="IPR036890">
    <property type="entry name" value="HATPase_C_sf"/>
</dbReference>
<dbReference type="InterPro" id="IPR003661">
    <property type="entry name" value="HisK_dim/P_dom"/>
</dbReference>
<organism evidence="22 23">
    <name type="scientific">Candidatus Electrothrix communis</name>
    <dbReference type="NCBI Taxonomy" id="1859133"/>
    <lineage>
        <taxon>Bacteria</taxon>
        <taxon>Pseudomonadati</taxon>
        <taxon>Thermodesulfobacteriota</taxon>
        <taxon>Desulfobulbia</taxon>
        <taxon>Desulfobulbales</taxon>
        <taxon>Desulfobulbaceae</taxon>
        <taxon>Candidatus Electrothrix</taxon>
    </lineage>
</organism>
<dbReference type="PROSITE" id="PS50113">
    <property type="entry name" value="PAC"/>
    <property type="match status" value="1"/>
</dbReference>
<evidence type="ECO:0000313" key="23">
    <source>
        <dbReference type="Proteomes" id="UP000288086"/>
    </source>
</evidence>
<dbReference type="PANTHER" id="PTHR45339:SF1">
    <property type="entry name" value="HYBRID SIGNAL TRANSDUCTION HISTIDINE KINASE J"/>
    <property type="match status" value="1"/>
</dbReference>
<dbReference type="PANTHER" id="PTHR45339">
    <property type="entry name" value="HYBRID SIGNAL TRANSDUCTION HISTIDINE KINASE J"/>
    <property type="match status" value="1"/>
</dbReference>
<keyword evidence="8" id="KW-0547">Nucleotide-binding</keyword>
<dbReference type="PROSITE" id="PS50110">
    <property type="entry name" value="RESPONSE_REGULATORY"/>
    <property type="match status" value="1"/>
</dbReference>
<dbReference type="FunFam" id="3.30.565.10:FF:000010">
    <property type="entry name" value="Sensor histidine kinase RcsC"/>
    <property type="match status" value="1"/>
</dbReference>
<feature type="domain" description="Histidine kinase" evidence="18">
    <location>
        <begin position="662"/>
        <end position="883"/>
    </location>
</feature>
<evidence type="ECO:0000256" key="6">
    <source>
        <dbReference type="ARBA" id="ARBA00022679"/>
    </source>
</evidence>
<keyword evidence="4" id="KW-1003">Cell membrane</keyword>
<dbReference type="CDD" id="cd00130">
    <property type="entry name" value="PAS"/>
    <property type="match status" value="1"/>
</dbReference>
<evidence type="ECO:0000256" key="8">
    <source>
        <dbReference type="ARBA" id="ARBA00022741"/>
    </source>
</evidence>
<dbReference type="SUPFAM" id="SSF103190">
    <property type="entry name" value="Sensory domain-like"/>
    <property type="match status" value="2"/>
</dbReference>
<dbReference type="CDD" id="cd16922">
    <property type="entry name" value="HATPase_EvgS-ArcB-TorS-like"/>
    <property type="match status" value="1"/>
</dbReference>
<feature type="modified residue" description="4-aspartylphosphate" evidence="15">
    <location>
        <position position="962"/>
    </location>
</feature>
<dbReference type="InterPro" id="IPR000700">
    <property type="entry name" value="PAS-assoc_C"/>
</dbReference>
<accession>A0A3S3RW44</accession>
<evidence type="ECO:0000259" key="20">
    <source>
        <dbReference type="PROSITE" id="PS50112"/>
    </source>
</evidence>
<evidence type="ECO:0000256" key="2">
    <source>
        <dbReference type="ARBA" id="ARBA00004651"/>
    </source>
</evidence>
<evidence type="ECO:0000256" key="13">
    <source>
        <dbReference type="ARBA" id="ARBA00064003"/>
    </source>
</evidence>
<evidence type="ECO:0000256" key="14">
    <source>
        <dbReference type="ARBA" id="ARBA00068150"/>
    </source>
</evidence>
<dbReference type="CDD" id="cd17546">
    <property type="entry name" value="REC_hyHK_CKI1_RcsC-like"/>
    <property type="match status" value="1"/>
</dbReference>
<dbReference type="InterPro" id="IPR003594">
    <property type="entry name" value="HATPase_dom"/>
</dbReference>
<dbReference type="SMART" id="SM00387">
    <property type="entry name" value="HATPase_c"/>
    <property type="match status" value="1"/>
</dbReference>
<keyword evidence="6" id="KW-0808">Transferase</keyword>
<dbReference type="InterPro" id="IPR048760">
    <property type="entry name" value="VP0354-like_sensor_dom"/>
</dbReference>
<evidence type="ECO:0000256" key="1">
    <source>
        <dbReference type="ARBA" id="ARBA00000085"/>
    </source>
</evidence>
<evidence type="ECO:0000256" key="16">
    <source>
        <dbReference type="SAM" id="Coils"/>
    </source>
</evidence>
<keyword evidence="11 17" id="KW-1133">Transmembrane helix</keyword>
<evidence type="ECO:0000259" key="18">
    <source>
        <dbReference type="PROSITE" id="PS50109"/>
    </source>
</evidence>
<dbReference type="PROSITE" id="PS50112">
    <property type="entry name" value="PAS"/>
    <property type="match status" value="1"/>
</dbReference>
<evidence type="ECO:0000313" key="22">
    <source>
        <dbReference type="EMBL" id="RWX49470.1"/>
    </source>
</evidence>
<dbReference type="NCBIfam" id="TIGR00229">
    <property type="entry name" value="sensory_box"/>
    <property type="match status" value="1"/>
</dbReference>
<keyword evidence="9" id="KW-0418">Kinase</keyword>
<dbReference type="Pfam" id="PF13426">
    <property type="entry name" value="PAS_9"/>
    <property type="match status" value="2"/>
</dbReference>
<feature type="transmembrane region" description="Helical" evidence="17">
    <location>
        <begin position="20"/>
        <end position="37"/>
    </location>
</feature>
<keyword evidence="23" id="KW-1185">Reference proteome</keyword>
<keyword evidence="17" id="KW-0472">Membrane</keyword>
<dbReference type="GO" id="GO:0000155">
    <property type="term" value="F:phosphorelay sensor kinase activity"/>
    <property type="evidence" value="ECO:0007669"/>
    <property type="project" value="InterPro"/>
</dbReference>
<dbReference type="PROSITE" id="PS50109">
    <property type="entry name" value="HIS_KIN"/>
    <property type="match status" value="1"/>
</dbReference>
<comment type="caution">
    <text evidence="22">The sequence shown here is derived from an EMBL/GenBank/DDBJ whole genome shotgun (WGS) entry which is preliminary data.</text>
</comment>
<dbReference type="Gene3D" id="3.30.565.10">
    <property type="entry name" value="Histidine kinase-like ATPase, C-terminal domain"/>
    <property type="match status" value="1"/>
</dbReference>
<dbReference type="AlphaFoldDB" id="A0A3S3RW44"/>
<comment type="subunit">
    <text evidence="13">At low DSF concentrations, interacts with RpfF.</text>
</comment>